<keyword evidence="2" id="KW-1185">Reference proteome</keyword>
<evidence type="ECO:0000313" key="1">
    <source>
        <dbReference type="EMBL" id="MYL85273.1"/>
    </source>
</evidence>
<organism evidence="1 2">
    <name type="scientific">Solidesulfovibrio aerotolerans</name>
    <dbReference type="NCBI Taxonomy" id="295255"/>
    <lineage>
        <taxon>Bacteria</taxon>
        <taxon>Pseudomonadati</taxon>
        <taxon>Thermodesulfobacteriota</taxon>
        <taxon>Desulfovibrionia</taxon>
        <taxon>Desulfovibrionales</taxon>
        <taxon>Desulfovibrionaceae</taxon>
        <taxon>Solidesulfovibrio</taxon>
    </lineage>
</organism>
<sequence length="237" mass="26902">MLSTTNIDWTEKTWNPVTGCTKISPGCLHCYAERMAHRCQCMGLAKYKNNFELTIHPDTLQEPLKIKKPTMIFVNSMSDLFHKDVPLGFIQDVFDVMGKAKQHTFQVLTKRAERLAELAPSLTWWPNVWMGVTVERQDYLHRLDCLRTVPAAVRFTSFEPLLGPLMNINLDGIGWVIVGGESGPGARPMEPAWVTGIRDQCLAKDVPFLFKQWGGPQKSKKGKLLDGREWMEFPVAI</sequence>
<dbReference type="Proteomes" id="UP000482487">
    <property type="component" value="Unassembled WGS sequence"/>
</dbReference>
<dbReference type="EMBL" id="WVUD01000071">
    <property type="protein sequence ID" value="MYL85273.1"/>
    <property type="molecule type" value="Genomic_DNA"/>
</dbReference>
<gene>
    <name evidence="1" type="ORF">GTA51_19445</name>
</gene>
<dbReference type="OrthoDB" id="9787478at2"/>
<evidence type="ECO:0000313" key="2">
    <source>
        <dbReference type="Proteomes" id="UP000482487"/>
    </source>
</evidence>
<accession>A0A7C9MNB9</accession>
<dbReference type="RefSeq" id="WP_160964076.1">
    <property type="nucleotide sequence ID" value="NZ_WVUD01000071.1"/>
</dbReference>
<dbReference type="InterPro" id="IPR011101">
    <property type="entry name" value="DUF5131"/>
</dbReference>
<dbReference type="Pfam" id="PF07505">
    <property type="entry name" value="DUF5131"/>
    <property type="match status" value="1"/>
</dbReference>
<dbReference type="AlphaFoldDB" id="A0A7C9MNB9"/>
<reference evidence="1 2" key="1">
    <citation type="submission" date="2020-01" db="EMBL/GenBank/DDBJ databases">
        <title>Genome sequence of Desulfovibrio aerotolerans DSM 16695(T).</title>
        <authorList>
            <person name="Karnachuk O."/>
            <person name="Avakyan M."/>
            <person name="Mardanov A."/>
            <person name="Kadnikov V."/>
            <person name="Ravin N."/>
        </authorList>
    </citation>
    <scope>NUCLEOTIDE SEQUENCE [LARGE SCALE GENOMIC DNA]</scope>
    <source>
        <strain evidence="1 2">DSM 16695</strain>
    </source>
</reference>
<name>A0A7C9MNB9_9BACT</name>
<proteinExistence type="predicted"/>
<protein>
    <submittedName>
        <fullName evidence="1">DUF5131 family protein</fullName>
    </submittedName>
</protein>
<comment type="caution">
    <text evidence="1">The sequence shown here is derived from an EMBL/GenBank/DDBJ whole genome shotgun (WGS) entry which is preliminary data.</text>
</comment>